<dbReference type="STRING" id="104663.SAMN04488121_103120"/>
<evidence type="ECO:0000313" key="2">
    <source>
        <dbReference type="EMBL" id="SDF99862.1"/>
    </source>
</evidence>
<organism evidence="2 3">
    <name type="scientific">Chitinophaga filiformis</name>
    <name type="common">Myxococcus filiformis</name>
    <name type="synonym">Flexibacter filiformis</name>
    <dbReference type="NCBI Taxonomy" id="104663"/>
    <lineage>
        <taxon>Bacteria</taxon>
        <taxon>Pseudomonadati</taxon>
        <taxon>Bacteroidota</taxon>
        <taxon>Chitinophagia</taxon>
        <taxon>Chitinophagales</taxon>
        <taxon>Chitinophagaceae</taxon>
        <taxon>Chitinophaga</taxon>
    </lineage>
</organism>
<dbReference type="PANTHER" id="PTHR43581">
    <property type="entry name" value="ATP/GTP PHOSPHATASE"/>
    <property type="match status" value="1"/>
</dbReference>
<sequence>MMANSLDHIFVNNFKSIRNLELHGFKRINLFIGRPNVGKSNIIEALSLFSLPYLRENTSKRLNSLIRLEHETELFYNGNTVNSGLIRTNGGKVELRYHPKEGLNIVLALSGGKLFDFHVDEKLLVKGGRKNDSFESPIKRYTYKSEVAYKKGHGKYLIPPYGFNLLSIIEQYGELKSQVTTLFKEYGLDIAFDKSSQTVKVIQSNDKDGMFLIPYNSIADTLQRIIFFKAAIASNNDSVLLFEEPEAHSFPPYMAHLTQEMIHGPNNQYFIATHSPFILNDLLENSRNELSVFLVHYENSATSVKQLSEQELHDVFQNGVDLFTNSESFI</sequence>
<dbReference type="SUPFAM" id="SSF52540">
    <property type="entry name" value="P-loop containing nucleoside triphosphate hydrolases"/>
    <property type="match status" value="1"/>
</dbReference>
<dbReference type="Pfam" id="PF13304">
    <property type="entry name" value="AAA_21"/>
    <property type="match status" value="1"/>
</dbReference>
<dbReference type="GO" id="GO:0005524">
    <property type="term" value="F:ATP binding"/>
    <property type="evidence" value="ECO:0007669"/>
    <property type="project" value="InterPro"/>
</dbReference>
<dbReference type="InterPro" id="IPR027417">
    <property type="entry name" value="P-loop_NTPase"/>
</dbReference>
<dbReference type="Gene3D" id="3.40.50.300">
    <property type="entry name" value="P-loop containing nucleotide triphosphate hydrolases"/>
    <property type="match status" value="1"/>
</dbReference>
<dbReference type="PANTHER" id="PTHR43581:SF4">
    <property type="entry name" value="ATP_GTP PHOSPHATASE"/>
    <property type="match status" value="1"/>
</dbReference>
<name>A0A1G7QMX5_CHIFI</name>
<accession>A0A1G7QMX5</accession>
<protein>
    <recommendedName>
        <fullName evidence="1">ATPase AAA-type core domain-containing protein</fullName>
    </recommendedName>
</protein>
<evidence type="ECO:0000259" key="1">
    <source>
        <dbReference type="Pfam" id="PF13304"/>
    </source>
</evidence>
<dbReference type="GO" id="GO:0016887">
    <property type="term" value="F:ATP hydrolysis activity"/>
    <property type="evidence" value="ECO:0007669"/>
    <property type="project" value="InterPro"/>
</dbReference>
<feature type="domain" description="ATPase AAA-type core" evidence="1">
    <location>
        <begin position="28"/>
        <end position="280"/>
    </location>
</feature>
<reference evidence="2 3" key="1">
    <citation type="submission" date="2016-10" db="EMBL/GenBank/DDBJ databases">
        <authorList>
            <person name="de Groot N.N."/>
        </authorList>
    </citation>
    <scope>NUCLEOTIDE SEQUENCE [LARGE SCALE GENOMIC DNA]</scope>
    <source>
        <strain evidence="2 3">DSM 527</strain>
    </source>
</reference>
<gene>
    <name evidence="2" type="ORF">SAMN04488121_103120</name>
</gene>
<dbReference type="InterPro" id="IPR003959">
    <property type="entry name" value="ATPase_AAA_core"/>
</dbReference>
<proteinExistence type="predicted"/>
<evidence type="ECO:0000313" key="3">
    <source>
        <dbReference type="Proteomes" id="UP000199045"/>
    </source>
</evidence>
<dbReference type="AlphaFoldDB" id="A0A1G7QMX5"/>
<dbReference type="Proteomes" id="UP000199045">
    <property type="component" value="Unassembled WGS sequence"/>
</dbReference>
<dbReference type="EMBL" id="FNBN01000003">
    <property type="protein sequence ID" value="SDF99862.1"/>
    <property type="molecule type" value="Genomic_DNA"/>
</dbReference>
<dbReference type="OrthoDB" id="9792800at2"/>
<dbReference type="InterPro" id="IPR051396">
    <property type="entry name" value="Bact_Antivir_Def_Nuclease"/>
</dbReference>